<comment type="caution">
    <text evidence="1">The sequence shown here is derived from an EMBL/GenBank/DDBJ whole genome shotgun (WGS) entry which is preliminary data.</text>
</comment>
<proteinExistence type="predicted"/>
<dbReference type="GeneID" id="70189442"/>
<organism evidence="1 2">
    <name type="scientific">Microdochium trichocladiopsis</name>
    <dbReference type="NCBI Taxonomy" id="1682393"/>
    <lineage>
        <taxon>Eukaryota</taxon>
        <taxon>Fungi</taxon>
        <taxon>Dikarya</taxon>
        <taxon>Ascomycota</taxon>
        <taxon>Pezizomycotina</taxon>
        <taxon>Sordariomycetes</taxon>
        <taxon>Xylariomycetidae</taxon>
        <taxon>Xylariales</taxon>
        <taxon>Microdochiaceae</taxon>
        <taxon>Microdochium</taxon>
    </lineage>
</organism>
<dbReference type="Proteomes" id="UP000756346">
    <property type="component" value="Unassembled WGS sequence"/>
</dbReference>
<dbReference type="AlphaFoldDB" id="A0A9P8XPT8"/>
<dbReference type="OrthoDB" id="3561817at2759"/>
<evidence type="ECO:0000313" key="1">
    <source>
        <dbReference type="EMBL" id="KAH7009385.1"/>
    </source>
</evidence>
<protein>
    <submittedName>
        <fullName evidence="1">Uncharacterized protein</fullName>
    </submittedName>
</protein>
<sequence>MRLDYYVPVDNWTSTGDCNPQYAQWEPGASGHNGGRELVLWAEAIRLIYTNEASILTRRAGPVLDLTFSNCPFTLDIVDGARNPGTDRIALEISFPIPDYVASSARETHLLEPP</sequence>
<evidence type="ECO:0000313" key="2">
    <source>
        <dbReference type="Proteomes" id="UP000756346"/>
    </source>
</evidence>
<reference evidence="1" key="1">
    <citation type="journal article" date="2021" name="Nat. Commun.">
        <title>Genetic determinants of endophytism in the Arabidopsis root mycobiome.</title>
        <authorList>
            <person name="Mesny F."/>
            <person name="Miyauchi S."/>
            <person name="Thiergart T."/>
            <person name="Pickel B."/>
            <person name="Atanasova L."/>
            <person name="Karlsson M."/>
            <person name="Huettel B."/>
            <person name="Barry K.W."/>
            <person name="Haridas S."/>
            <person name="Chen C."/>
            <person name="Bauer D."/>
            <person name="Andreopoulos W."/>
            <person name="Pangilinan J."/>
            <person name="LaButti K."/>
            <person name="Riley R."/>
            <person name="Lipzen A."/>
            <person name="Clum A."/>
            <person name="Drula E."/>
            <person name="Henrissat B."/>
            <person name="Kohler A."/>
            <person name="Grigoriev I.V."/>
            <person name="Martin F.M."/>
            <person name="Hacquard S."/>
        </authorList>
    </citation>
    <scope>NUCLEOTIDE SEQUENCE</scope>
    <source>
        <strain evidence="1">MPI-CAGE-CH-0230</strain>
    </source>
</reference>
<dbReference type="RefSeq" id="XP_046004013.1">
    <property type="nucleotide sequence ID" value="XM_046159896.1"/>
</dbReference>
<dbReference type="EMBL" id="JAGTJQ010000018">
    <property type="protein sequence ID" value="KAH7009385.1"/>
    <property type="molecule type" value="Genomic_DNA"/>
</dbReference>
<keyword evidence="2" id="KW-1185">Reference proteome</keyword>
<gene>
    <name evidence="1" type="ORF">B0I36DRAFT_370335</name>
</gene>
<accession>A0A9P8XPT8</accession>
<name>A0A9P8XPT8_9PEZI</name>